<keyword evidence="6" id="KW-0966">Cell projection</keyword>
<comment type="subcellular location">
    <subcellularLocation>
        <location evidence="2">Bacterial flagellum basal body</location>
    </subcellularLocation>
</comment>
<dbReference type="EMBL" id="JAFBEC010000001">
    <property type="protein sequence ID" value="MBM7631412.1"/>
    <property type="molecule type" value="Genomic_DNA"/>
</dbReference>
<dbReference type="Pfam" id="PF22692">
    <property type="entry name" value="LlgE_F_G_D1"/>
    <property type="match status" value="1"/>
</dbReference>
<dbReference type="InterPro" id="IPR053967">
    <property type="entry name" value="LlgE_F_G-like_D1"/>
</dbReference>
<feature type="domain" description="Flagellar basal-body/hook protein C-terminal" evidence="4">
    <location>
        <begin position="211"/>
        <end position="255"/>
    </location>
</feature>
<feature type="domain" description="Flagellar hook protein FlgE/F/G-like D1" evidence="5">
    <location>
        <begin position="100"/>
        <end position="138"/>
    </location>
</feature>
<gene>
    <name evidence="6" type="ORF">JOD17_000503</name>
</gene>
<evidence type="ECO:0000259" key="5">
    <source>
        <dbReference type="Pfam" id="PF22692"/>
    </source>
</evidence>
<feature type="domain" description="Flagellar basal body rod protein N-terminal" evidence="3">
    <location>
        <begin position="5"/>
        <end position="35"/>
    </location>
</feature>
<dbReference type="RefSeq" id="WP_204695548.1">
    <property type="nucleotide sequence ID" value="NZ_JAFBEC010000001.1"/>
</dbReference>
<evidence type="ECO:0000256" key="2">
    <source>
        <dbReference type="RuleBase" id="RU362116"/>
    </source>
</evidence>
<dbReference type="SUPFAM" id="SSF117143">
    <property type="entry name" value="Flagellar hook protein flgE"/>
    <property type="match status" value="1"/>
</dbReference>
<evidence type="ECO:0000313" key="7">
    <source>
        <dbReference type="Proteomes" id="UP000741863"/>
    </source>
</evidence>
<keyword evidence="6" id="KW-0969">Cilium</keyword>
<protein>
    <submittedName>
        <fullName evidence="6">Flagellar basal-body rod protein FlgG</fullName>
    </submittedName>
</protein>
<dbReference type="InterPro" id="IPR037925">
    <property type="entry name" value="FlgE/F/G-like"/>
</dbReference>
<comment type="caution">
    <text evidence="6">The sequence shown here is derived from an EMBL/GenBank/DDBJ whole genome shotgun (WGS) entry which is preliminary data.</text>
</comment>
<sequence length="261" mass="28554">MIRGFYNAASGMITQQRRTDVLNDNLANVTTPGYKADHASVRAFPNMLIQAMNTNSRQPIGELNTGVYMQERTADFRQGDLRETNVGTDVALLQGIVGEGSLLFVVSDDDGEPVYTRNGNFTVDSTGYLTTSNGNRVLGTDGEPLLVTNEWFSVNDMGTVVNHVGEEVGQMNIAFAEDHHDLVKAGDGLLRYDGGELPSAVENEALPYALQQGFLEQSNVDPLQTMTELMSAHRLYEANQTILKAYDQNMQRAANDIGKLG</sequence>
<accession>A0ABS2P7Y8</accession>
<evidence type="ECO:0000256" key="1">
    <source>
        <dbReference type="ARBA" id="ARBA00009677"/>
    </source>
</evidence>
<evidence type="ECO:0000259" key="4">
    <source>
        <dbReference type="Pfam" id="PF06429"/>
    </source>
</evidence>
<name>A0ABS2P7Y8_9BACL</name>
<evidence type="ECO:0000313" key="6">
    <source>
        <dbReference type="EMBL" id="MBM7631412.1"/>
    </source>
</evidence>
<dbReference type="InterPro" id="IPR020013">
    <property type="entry name" value="Flagellar_FlgE/F/G"/>
</dbReference>
<dbReference type="Proteomes" id="UP000741863">
    <property type="component" value="Unassembled WGS sequence"/>
</dbReference>
<dbReference type="Pfam" id="PF00460">
    <property type="entry name" value="Flg_bb_rod"/>
    <property type="match status" value="1"/>
</dbReference>
<comment type="similarity">
    <text evidence="1 2">Belongs to the flagella basal body rod proteins family.</text>
</comment>
<keyword evidence="6" id="KW-0282">Flagellum</keyword>
<keyword evidence="2" id="KW-0975">Bacterial flagellum</keyword>
<dbReference type="InterPro" id="IPR010930">
    <property type="entry name" value="Flg_bb/hook_C_dom"/>
</dbReference>
<proteinExistence type="inferred from homology"/>
<dbReference type="Pfam" id="PF06429">
    <property type="entry name" value="Flg_bbr_C"/>
    <property type="match status" value="1"/>
</dbReference>
<keyword evidence="7" id="KW-1185">Reference proteome</keyword>
<dbReference type="NCBIfam" id="TIGR03506">
    <property type="entry name" value="FlgEFG_subfam"/>
    <property type="match status" value="1"/>
</dbReference>
<evidence type="ECO:0000259" key="3">
    <source>
        <dbReference type="Pfam" id="PF00460"/>
    </source>
</evidence>
<organism evidence="6 7">
    <name type="scientific">Geomicrobium sediminis</name>
    <dbReference type="NCBI Taxonomy" id="1347788"/>
    <lineage>
        <taxon>Bacteria</taxon>
        <taxon>Bacillati</taxon>
        <taxon>Bacillota</taxon>
        <taxon>Bacilli</taxon>
        <taxon>Bacillales</taxon>
        <taxon>Geomicrobium</taxon>
    </lineage>
</organism>
<reference evidence="6 7" key="1">
    <citation type="submission" date="2021-01" db="EMBL/GenBank/DDBJ databases">
        <title>Genomic Encyclopedia of Type Strains, Phase IV (KMG-IV): sequencing the most valuable type-strain genomes for metagenomic binning, comparative biology and taxonomic classification.</title>
        <authorList>
            <person name="Goeker M."/>
        </authorList>
    </citation>
    <scope>NUCLEOTIDE SEQUENCE [LARGE SCALE GENOMIC DNA]</scope>
    <source>
        <strain evidence="6 7">DSM 25540</strain>
    </source>
</reference>
<dbReference type="PANTHER" id="PTHR30435:SF19">
    <property type="entry name" value="FLAGELLAR BASAL-BODY ROD PROTEIN FLGG"/>
    <property type="match status" value="1"/>
</dbReference>
<dbReference type="InterPro" id="IPR001444">
    <property type="entry name" value="Flag_bb_rod_N"/>
</dbReference>
<dbReference type="PANTHER" id="PTHR30435">
    <property type="entry name" value="FLAGELLAR PROTEIN"/>
    <property type="match status" value="1"/>
</dbReference>